<dbReference type="SUPFAM" id="SSF81606">
    <property type="entry name" value="PP2C-like"/>
    <property type="match status" value="1"/>
</dbReference>
<dbReference type="Proteomes" id="UP000434052">
    <property type="component" value="Unassembled WGS sequence"/>
</dbReference>
<dbReference type="InterPro" id="IPR036457">
    <property type="entry name" value="PPM-type-like_dom_sf"/>
</dbReference>
<dbReference type="OrthoDB" id="5496340at2"/>
<dbReference type="CDD" id="cd00143">
    <property type="entry name" value="PP2Cc"/>
    <property type="match status" value="1"/>
</dbReference>
<dbReference type="RefSeq" id="WP_144233539.1">
    <property type="nucleotide sequence ID" value="NZ_QMIF01000001.1"/>
</dbReference>
<organism evidence="2 3">
    <name type="scientific">Oceanidesulfovibrio marinus</name>
    <dbReference type="NCBI Taxonomy" id="370038"/>
    <lineage>
        <taxon>Bacteria</taxon>
        <taxon>Pseudomonadati</taxon>
        <taxon>Thermodesulfobacteriota</taxon>
        <taxon>Desulfovibrionia</taxon>
        <taxon>Desulfovibrionales</taxon>
        <taxon>Desulfovibrionaceae</taxon>
        <taxon>Oceanidesulfovibrio</taxon>
    </lineage>
</organism>
<protein>
    <recommendedName>
        <fullName evidence="1">PPM-type phosphatase domain-containing protein</fullName>
    </recommendedName>
</protein>
<name>A0A6P1ZKM8_9BACT</name>
<gene>
    <name evidence="2" type="ORF">DQK91_00820</name>
</gene>
<evidence type="ECO:0000259" key="1">
    <source>
        <dbReference type="PROSITE" id="PS51746"/>
    </source>
</evidence>
<proteinExistence type="predicted"/>
<reference evidence="2 3" key="1">
    <citation type="submission" date="2018-06" db="EMBL/GenBank/DDBJ databases">
        <title>Complete genome of Desulfovibrio marinus P48SEP.</title>
        <authorList>
            <person name="Crispim J.S."/>
            <person name="Vidigal P.M.P."/>
            <person name="Silva L.C.F."/>
            <person name="Araujo L.C."/>
            <person name="Laguardia C.N."/>
            <person name="Dias R.S."/>
            <person name="Sousa M.P."/>
            <person name="Paula S.O."/>
            <person name="Silva C."/>
        </authorList>
    </citation>
    <scope>NUCLEOTIDE SEQUENCE [LARGE SCALE GENOMIC DNA]</scope>
    <source>
        <strain evidence="2 3">P48SEP</strain>
    </source>
</reference>
<feature type="domain" description="PPM-type phosphatase" evidence="1">
    <location>
        <begin position="2"/>
        <end position="241"/>
    </location>
</feature>
<dbReference type="InterPro" id="IPR001932">
    <property type="entry name" value="PPM-type_phosphatase-like_dom"/>
</dbReference>
<sequence length="241" mass="25923">MRYTAATHVGEVRAVNEDRYLVREVDDGRSLLLAVSDGMGGEAAGDLAAETIVDFLEDVPAEGLGDPAVLVRHVHEVNELIHKLVRDNPDLAGMGATLTAAYVSGKKAAWVHVGDSRLYLLRGGELKRITRDQRFIQEFIDHGELTEEQARDHPLRSMLNQSVGSPDVEPVTGTLDLAAGDVLLICSDGLHDMVQEEAIAERLSAMAGQDQPDLEACAGDLVEAAREAGGHDNITLVLAMI</sequence>
<dbReference type="EMBL" id="QMIF01000001">
    <property type="protein sequence ID" value="TVM36501.1"/>
    <property type="molecule type" value="Genomic_DNA"/>
</dbReference>
<dbReference type="SMART" id="SM00332">
    <property type="entry name" value="PP2Cc"/>
    <property type="match status" value="1"/>
</dbReference>
<dbReference type="Pfam" id="PF13672">
    <property type="entry name" value="PP2C_2"/>
    <property type="match status" value="1"/>
</dbReference>
<dbReference type="AlphaFoldDB" id="A0A6P1ZKM8"/>
<evidence type="ECO:0000313" key="2">
    <source>
        <dbReference type="EMBL" id="TVM36501.1"/>
    </source>
</evidence>
<evidence type="ECO:0000313" key="3">
    <source>
        <dbReference type="Proteomes" id="UP000434052"/>
    </source>
</evidence>
<comment type="caution">
    <text evidence="2">The sequence shown here is derived from an EMBL/GenBank/DDBJ whole genome shotgun (WGS) entry which is preliminary data.</text>
</comment>
<dbReference type="Gene3D" id="3.60.40.10">
    <property type="entry name" value="PPM-type phosphatase domain"/>
    <property type="match status" value="1"/>
</dbReference>
<dbReference type="SMART" id="SM00331">
    <property type="entry name" value="PP2C_SIG"/>
    <property type="match status" value="1"/>
</dbReference>
<dbReference type="PROSITE" id="PS51746">
    <property type="entry name" value="PPM_2"/>
    <property type="match status" value="1"/>
</dbReference>
<accession>A0A6P1ZKM8</accession>